<proteinExistence type="predicted"/>
<dbReference type="EMBL" id="PXYL01000001">
    <property type="protein sequence ID" value="PSJ63873.1"/>
    <property type="molecule type" value="Genomic_DNA"/>
</dbReference>
<keyword evidence="1" id="KW-0472">Membrane</keyword>
<sequence>MHPAFSIIIFTTLSGLGYGLAGVLGLDLLDPAATATKCAHALALALISVGLLSSAGHLGNPQRAWRAFSQWRSSWLSREGVMSIITFVPLLVSAWASIAEGRYLALPGFLGAVLCAVTVYCTSMIYASLKSVQAWHTPLTPVCYLLFAAAGGFVLASVFAFAGGGNTRVLPLLAIVFLVAAWATKLRWRKRMKDLVPLSTPESATGLGNIGRVRLFERPHVTENYLTREMGFKVARKHAEKLWRIALVAGGVVPAVLLLALAALGGQGTLPVTIASLAALAHWAGVFVERWLFFAEARHSVMNYYGG</sequence>
<accession>A0A2P7SN36</accession>
<keyword evidence="1" id="KW-0812">Transmembrane</keyword>
<dbReference type="OrthoDB" id="5520897at2"/>
<organism evidence="2 3">
    <name type="scientific">Pseudaminobacter soli</name>
    <name type="common">ex Li et al. 2025</name>
    <dbReference type="NCBI Taxonomy" id="1295366"/>
    <lineage>
        <taxon>Bacteria</taxon>
        <taxon>Pseudomonadati</taxon>
        <taxon>Pseudomonadota</taxon>
        <taxon>Alphaproteobacteria</taxon>
        <taxon>Hyphomicrobiales</taxon>
        <taxon>Phyllobacteriaceae</taxon>
        <taxon>Pseudaminobacter</taxon>
    </lineage>
</organism>
<feature type="transmembrane region" description="Helical" evidence="1">
    <location>
        <begin position="169"/>
        <end position="188"/>
    </location>
</feature>
<dbReference type="GO" id="GO:0009390">
    <property type="term" value="C:dimethyl sulfoxide reductase complex"/>
    <property type="evidence" value="ECO:0007669"/>
    <property type="project" value="TreeGrafter"/>
</dbReference>
<dbReference type="GO" id="GO:0009389">
    <property type="term" value="F:dimethyl sulfoxide reductase activity"/>
    <property type="evidence" value="ECO:0007669"/>
    <property type="project" value="TreeGrafter"/>
</dbReference>
<evidence type="ECO:0000313" key="2">
    <source>
        <dbReference type="EMBL" id="PSJ63873.1"/>
    </source>
</evidence>
<feature type="transmembrane region" description="Helical" evidence="1">
    <location>
        <begin position="141"/>
        <end position="163"/>
    </location>
</feature>
<feature type="transmembrane region" description="Helical" evidence="1">
    <location>
        <begin position="41"/>
        <end position="59"/>
    </location>
</feature>
<evidence type="ECO:0000313" key="3">
    <source>
        <dbReference type="Proteomes" id="UP000240653"/>
    </source>
</evidence>
<dbReference type="Proteomes" id="UP000240653">
    <property type="component" value="Unassembled WGS sequence"/>
</dbReference>
<feature type="transmembrane region" description="Helical" evidence="1">
    <location>
        <begin position="7"/>
        <end position="29"/>
    </location>
</feature>
<feature type="transmembrane region" description="Helical" evidence="1">
    <location>
        <begin position="80"/>
        <end position="98"/>
    </location>
</feature>
<comment type="caution">
    <text evidence="2">The sequence shown here is derived from an EMBL/GenBank/DDBJ whole genome shotgun (WGS) entry which is preliminary data.</text>
</comment>
<dbReference type="InterPro" id="IPR007059">
    <property type="entry name" value="DmsC"/>
</dbReference>
<feature type="transmembrane region" description="Helical" evidence="1">
    <location>
        <begin position="242"/>
        <end position="264"/>
    </location>
</feature>
<keyword evidence="1" id="KW-1133">Transmembrane helix</keyword>
<reference evidence="2 3" key="1">
    <citation type="submission" date="2018-03" db="EMBL/GenBank/DDBJ databases">
        <title>The draft genome of Mesorhizobium soli JCM 19897.</title>
        <authorList>
            <person name="Li L."/>
            <person name="Liu L."/>
            <person name="Liang L."/>
            <person name="Wang T."/>
            <person name="Zhang X."/>
        </authorList>
    </citation>
    <scope>NUCLEOTIDE SEQUENCE [LARGE SCALE GENOMIC DNA]</scope>
    <source>
        <strain evidence="2 3">JCM 19897</strain>
    </source>
</reference>
<dbReference type="RefSeq" id="WP_106722225.1">
    <property type="nucleotide sequence ID" value="NZ_PXYL01000001.1"/>
</dbReference>
<dbReference type="GO" id="GO:0005886">
    <property type="term" value="C:plasma membrane"/>
    <property type="evidence" value="ECO:0007669"/>
    <property type="project" value="TreeGrafter"/>
</dbReference>
<name>A0A2P7SN36_9HYPH</name>
<dbReference type="PANTHER" id="PTHR38095">
    <property type="entry name" value="ANAEROBIC DIMETHYL SULFOXIDE REDUCTASE CHAIN YNFH"/>
    <property type="match status" value="1"/>
</dbReference>
<feature type="transmembrane region" description="Helical" evidence="1">
    <location>
        <begin position="104"/>
        <end position="129"/>
    </location>
</feature>
<gene>
    <name evidence="2" type="ORF">C7I85_01760</name>
</gene>
<dbReference type="Pfam" id="PF04976">
    <property type="entry name" value="DmsC"/>
    <property type="match status" value="1"/>
</dbReference>
<evidence type="ECO:0000256" key="1">
    <source>
        <dbReference type="SAM" id="Phobius"/>
    </source>
</evidence>
<dbReference type="PANTHER" id="PTHR38095:SF1">
    <property type="entry name" value="ANAEROBIC DIMETHYL SULFOXIDE REDUCTASE CHAIN YNFH"/>
    <property type="match status" value="1"/>
</dbReference>
<dbReference type="AlphaFoldDB" id="A0A2P7SN36"/>
<keyword evidence="3" id="KW-1185">Reference proteome</keyword>
<feature type="transmembrane region" description="Helical" evidence="1">
    <location>
        <begin position="270"/>
        <end position="293"/>
    </location>
</feature>
<protein>
    <submittedName>
        <fullName evidence="2">DMSO reductase</fullName>
    </submittedName>
</protein>
<dbReference type="GO" id="GO:0019645">
    <property type="term" value="P:anaerobic electron transport chain"/>
    <property type="evidence" value="ECO:0007669"/>
    <property type="project" value="InterPro"/>
</dbReference>